<dbReference type="Gene3D" id="3.40.190.10">
    <property type="entry name" value="Periplasmic binding protein-like II"/>
    <property type="match status" value="2"/>
</dbReference>
<keyword evidence="5" id="KW-1185">Reference proteome</keyword>
<proteinExistence type="predicted"/>
<sequence>MKHSLSAYHHMKRRTFLKGMGAAAVSAAAPLPAFAAKEQLAYMCWEGYDAQAILEPFSAKHDVAFSVDIITDSPGGFAKLAAGGYRDCDIVSSDLPWIQRMGPAGFARYLDPAEFAEQYAGFYPEFQAPFDPLLFDGKITGLPSRWGWVGPSVNLDHDKVENWRSLDPVFDPAYRDKICLLDWGEWPILPLVLHAGINPWDELDEDALAEIRKVIAAALKNTRAIVGDMAIAQKGLLDGSLYGLIGGGTYTTLNLRVRGHLNVVSVIPEERDGLKQGIIWMEATGLVDNGRNPEVAKEFLKYIVAPETARKLAITAATSNLVPTKATEDLFTAEERVALQLDYVPTARAGSNFLRPIPNIDDFLAIWSEELSAR</sequence>
<gene>
    <name evidence="4" type="ORF">ACFOHH_09160</name>
</gene>
<feature type="chain" id="PRO_5045966127" evidence="3">
    <location>
        <begin position="36"/>
        <end position="374"/>
    </location>
</feature>
<dbReference type="RefSeq" id="WP_257311319.1">
    <property type="nucleotide sequence ID" value="NZ_JANFDG010000001.1"/>
</dbReference>
<evidence type="ECO:0000313" key="4">
    <source>
        <dbReference type="EMBL" id="MFC3073268.1"/>
    </source>
</evidence>
<dbReference type="Proteomes" id="UP001595377">
    <property type="component" value="Unassembled WGS sequence"/>
</dbReference>
<dbReference type="PANTHER" id="PTHR30222:SF17">
    <property type="entry name" value="SPERMIDINE_PUTRESCINE-BINDING PERIPLASMIC PROTEIN"/>
    <property type="match status" value="1"/>
</dbReference>
<name>A0ABV7DGA0_9HYPH</name>
<evidence type="ECO:0000313" key="5">
    <source>
        <dbReference type="Proteomes" id="UP001595377"/>
    </source>
</evidence>
<comment type="caution">
    <text evidence="4">The sequence shown here is derived from an EMBL/GenBank/DDBJ whole genome shotgun (WGS) entry which is preliminary data.</text>
</comment>
<dbReference type="InterPro" id="IPR006311">
    <property type="entry name" value="TAT_signal"/>
</dbReference>
<dbReference type="InterPro" id="IPR006059">
    <property type="entry name" value="SBP"/>
</dbReference>
<dbReference type="EMBL" id="JBHRSP010000015">
    <property type="protein sequence ID" value="MFC3073268.1"/>
    <property type="molecule type" value="Genomic_DNA"/>
</dbReference>
<keyword evidence="2" id="KW-0574">Periplasm</keyword>
<dbReference type="PANTHER" id="PTHR30222">
    <property type="entry name" value="SPERMIDINE/PUTRESCINE-BINDING PERIPLASMIC PROTEIN"/>
    <property type="match status" value="1"/>
</dbReference>
<evidence type="ECO:0000256" key="3">
    <source>
        <dbReference type="SAM" id="SignalP"/>
    </source>
</evidence>
<dbReference type="PROSITE" id="PS51318">
    <property type="entry name" value="TAT"/>
    <property type="match status" value="1"/>
</dbReference>
<accession>A0ABV7DGA0</accession>
<protein>
    <submittedName>
        <fullName evidence="4">PotD/PotF family extracellular solute-binding protein</fullName>
    </submittedName>
</protein>
<evidence type="ECO:0000256" key="1">
    <source>
        <dbReference type="ARBA" id="ARBA00022729"/>
    </source>
</evidence>
<feature type="signal peptide" evidence="3">
    <location>
        <begin position="1"/>
        <end position="35"/>
    </location>
</feature>
<organism evidence="4 5">
    <name type="scientific">Shinella pollutisoli</name>
    <dbReference type="NCBI Taxonomy" id="2250594"/>
    <lineage>
        <taxon>Bacteria</taxon>
        <taxon>Pseudomonadati</taxon>
        <taxon>Pseudomonadota</taxon>
        <taxon>Alphaproteobacteria</taxon>
        <taxon>Hyphomicrobiales</taxon>
        <taxon>Rhizobiaceae</taxon>
        <taxon>Shinella</taxon>
    </lineage>
</organism>
<evidence type="ECO:0000256" key="2">
    <source>
        <dbReference type="ARBA" id="ARBA00022764"/>
    </source>
</evidence>
<dbReference type="SUPFAM" id="SSF53850">
    <property type="entry name" value="Periplasmic binding protein-like II"/>
    <property type="match status" value="1"/>
</dbReference>
<reference evidence="5" key="1">
    <citation type="journal article" date="2019" name="Int. J. Syst. Evol. Microbiol.">
        <title>The Global Catalogue of Microorganisms (GCM) 10K type strain sequencing project: providing services to taxonomists for standard genome sequencing and annotation.</title>
        <authorList>
            <consortium name="The Broad Institute Genomics Platform"/>
            <consortium name="The Broad Institute Genome Sequencing Center for Infectious Disease"/>
            <person name="Wu L."/>
            <person name="Ma J."/>
        </authorList>
    </citation>
    <scope>NUCLEOTIDE SEQUENCE [LARGE SCALE GENOMIC DNA]</scope>
    <source>
        <strain evidence="5">KCTC 52677</strain>
    </source>
</reference>
<dbReference type="Pfam" id="PF13416">
    <property type="entry name" value="SBP_bac_8"/>
    <property type="match status" value="1"/>
</dbReference>
<keyword evidence="1 3" id="KW-0732">Signal</keyword>